<evidence type="ECO:0000256" key="5">
    <source>
        <dbReference type="ARBA" id="ARBA00023054"/>
    </source>
</evidence>
<keyword evidence="4" id="KW-0862">Zinc</keyword>
<feature type="compositionally biased region" description="Basic and acidic residues" evidence="7">
    <location>
        <begin position="13"/>
        <end position="22"/>
    </location>
</feature>
<dbReference type="GO" id="GO:0003676">
    <property type="term" value="F:nucleic acid binding"/>
    <property type="evidence" value="ECO:0007669"/>
    <property type="project" value="InterPro"/>
</dbReference>
<organism evidence="8 9">
    <name type="scientific">Malassezia psittaci</name>
    <dbReference type="NCBI Taxonomy" id="1821823"/>
    <lineage>
        <taxon>Eukaryota</taxon>
        <taxon>Fungi</taxon>
        <taxon>Dikarya</taxon>
        <taxon>Basidiomycota</taxon>
        <taxon>Ustilaginomycotina</taxon>
        <taxon>Malasseziomycetes</taxon>
        <taxon>Malasseziales</taxon>
        <taxon>Malasseziaceae</taxon>
        <taxon>Malassezia</taxon>
    </lineage>
</organism>
<keyword evidence="9" id="KW-1185">Reference proteome</keyword>
<keyword evidence="6" id="KW-0539">Nucleus</keyword>
<dbReference type="SUPFAM" id="SSF57667">
    <property type="entry name" value="beta-beta-alpha zinc fingers"/>
    <property type="match status" value="1"/>
</dbReference>
<evidence type="ECO:0000256" key="7">
    <source>
        <dbReference type="SAM" id="MobiDB-lite"/>
    </source>
</evidence>
<dbReference type="GO" id="GO:0044773">
    <property type="term" value="P:mitotic DNA damage checkpoint signaling"/>
    <property type="evidence" value="ECO:0007669"/>
    <property type="project" value="TreeGrafter"/>
</dbReference>
<keyword evidence="2" id="KW-0479">Metal-binding</keyword>
<dbReference type="PANTHER" id="PTHR13278:SF0">
    <property type="entry name" value="ZINC FINGER PROTEIN 830"/>
    <property type="match status" value="1"/>
</dbReference>
<evidence type="ECO:0008006" key="10">
    <source>
        <dbReference type="Google" id="ProtNLM"/>
    </source>
</evidence>
<dbReference type="InterPro" id="IPR036236">
    <property type="entry name" value="Znf_C2H2_sf"/>
</dbReference>
<evidence type="ECO:0000313" key="9">
    <source>
        <dbReference type="Proteomes" id="UP001214628"/>
    </source>
</evidence>
<dbReference type="GO" id="GO:0033314">
    <property type="term" value="P:mitotic DNA replication checkpoint signaling"/>
    <property type="evidence" value="ECO:0007669"/>
    <property type="project" value="TreeGrafter"/>
</dbReference>
<reference evidence="8" key="1">
    <citation type="submission" date="2023-02" db="EMBL/GenBank/DDBJ databases">
        <title>Mating type loci evolution in Malassezia.</title>
        <authorList>
            <person name="Coelho M.A."/>
        </authorList>
    </citation>
    <scope>NUCLEOTIDE SEQUENCE</scope>
    <source>
        <strain evidence="8">CBS 14136</strain>
    </source>
</reference>
<dbReference type="GO" id="GO:0033260">
    <property type="term" value="P:nuclear DNA replication"/>
    <property type="evidence" value="ECO:0007669"/>
    <property type="project" value="TreeGrafter"/>
</dbReference>
<sequence>MVEARSLLRARTSQRDGEAERVDDKWASYHPKTGALRCSACDMLTVKHERLWANHLASQTHRQRVERIEQRAENDKQESEQGLHTENSNADSAPLTKDATEIRKRKDTEDSDADVKRIKHDLPGQDDAISLDQEWQAFQDSLKQATPTDHTYNLATISVEPELRRQQADDPVQHETEEERRNRLQREEREDILARIDAERQAQAEADDRVAALRARFAQIRQARKRSAT</sequence>
<proteinExistence type="predicted"/>
<dbReference type="PANTHER" id="PTHR13278">
    <property type="entry name" value="ZINC FINGER PROTEIN 830"/>
    <property type="match status" value="1"/>
</dbReference>
<gene>
    <name evidence="8" type="ORF">MPSI1_002394</name>
</gene>
<dbReference type="GO" id="GO:0005681">
    <property type="term" value="C:spliceosomal complex"/>
    <property type="evidence" value="ECO:0007669"/>
    <property type="project" value="InterPro"/>
</dbReference>
<feature type="region of interest" description="Disordered" evidence="7">
    <location>
        <begin position="58"/>
        <end position="117"/>
    </location>
</feature>
<dbReference type="GO" id="GO:0008270">
    <property type="term" value="F:zinc ion binding"/>
    <property type="evidence" value="ECO:0007669"/>
    <property type="project" value="UniProtKB-KW"/>
</dbReference>
<feature type="region of interest" description="Disordered" evidence="7">
    <location>
        <begin position="163"/>
        <end position="189"/>
    </location>
</feature>
<feature type="compositionally biased region" description="Basic and acidic residues" evidence="7">
    <location>
        <begin position="98"/>
        <end position="117"/>
    </location>
</feature>
<comment type="subcellular location">
    <subcellularLocation>
        <location evidence="1">Nucleus</location>
    </subcellularLocation>
</comment>
<evidence type="ECO:0000256" key="4">
    <source>
        <dbReference type="ARBA" id="ARBA00022833"/>
    </source>
</evidence>
<keyword evidence="5" id="KW-0175">Coiled coil</keyword>
<evidence type="ECO:0000313" key="8">
    <source>
        <dbReference type="EMBL" id="WFD43730.1"/>
    </source>
</evidence>
<dbReference type="InterPro" id="IPR040050">
    <property type="entry name" value="ZNF830-like"/>
</dbReference>
<accession>A0AAF0FA81</accession>
<feature type="region of interest" description="Disordered" evidence="7">
    <location>
        <begin position="1"/>
        <end position="22"/>
    </location>
</feature>
<dbReference type="EMBL" id="CP118377">
    <property type="protein sequence ID" value="WFD43730.1"/>
    <property type="molecule type" value="Genomic_DNA"/>
</dbReference>
<evidence type="ECO:0000256" key="2">
    <source>
        <dbReference type="ARBA" id="ARBA00022723"/>
    </source>
</evidence>
<evidence type="ECO:0000256" key="6">
    <source>
        <dbReference type="ARBA" id="ARBA00023242"/>
    </source>
</evidence>
<keyword evidence="3" id="KW-0863">Zinc-finger</keyword>
<evidence type="ECO:0000256" key="3">
    <source>
        <dbReference type="ARBA" id="ARBA00022771"/>
    </source>
</evidence>
<dbReference type="Proteomes" id="UP001214628">
    <property type="component" value="Chromosome 3"/>
</dbReference>
<protein>
    <recommendedName>
        <fullName evidence="10">Coiled-coil domain-containing protein 16</fullName>
    </recommendedName>
</protein>
<dbReference type="AlphaFoldDB" id="A0AAF0FA81"/>
<evidence type="ECO:0000256" key="1">
    <source>
        <dbReference type="ARBA" id="ARBA00004123"/>
    </source>
</evidence>
<feature type="compositionally biased region" description="Basic and acidic residues" evidence="7">
    <location>
        <begin position="63"/>
        <end position="83"/>
    </location>
</feature>
<name>A0AAF0FA81_9BASI</name>